<dbReference type="AlphaFoldDB" id="A0AAQ1RVR9"/>
<protein>
    <submittedName>
        <fullName evidence="2">DNA-binding transcriptional regulator, XRE-family HTH domain</fullName>
    </submittedName>
</protein>
<feature type="domain" description="HTH cro/C1-type" evidence="1">
    <location>
        <begin position="12"/>
        <end position="66"/>
    </location>
</feature>
<accession>A0AAQ1RVR9</accession>
<dbReference type="RefSeq" id="WP_021659954.1">
    <property type="nucleotide sequence ID" value="NZ_FQVY01000002.1"/>
</dbReference>
<comment type="caution">
    <text evidence="2">The sequence shown here is derived from an EMBL/GenBank/DDBJ whole genome shotgun (WGS) entry which is preliminary data.</text>
</comment>
<dbReference type="SMART" id="SM00530">
    <property type="entry name" value="HTH_XRE"/>
    <property type="match status" value="1"/>
</dbReference>
<dbReference type="Proteomes" id="UP000184089">
    <property type="component" value="Unassembled WGS sequence"/>
</dbReference>
<dbReference type="InterPro" id="IPR001387">
    <property type="entry name" value="Cro/C1-type_HTH"/>
</dbReference>
<evidence type="ECO:0000313" key="2">
    <source>
        <dbReference type="EMBL" id="SHG02766.1"/>
    </source>
</evidence>
<dbReference type="PROSITE" id="PS50943">
    <property type="entry name" value="HTH_CROC1"/>
    <property type="match status" value="1"/>
</dbReference>
<dbReference type="Pfam" id="PF01381">
    <property type="entry name" value="HTH_3"/>
    <property type="match status" value="1"/>
</dbReference>
<name>A0AAQ1RVR9_9FIRM</name>
<reference evidence="3" key="1">
    <citation type="submission" date="2016-11" db="EMBL/GenBank/DDBJ databases">
        <authorList>
            <person name="Jaros S."/>
            <person name="Januszkiewicz K."/>
            <person name="Wedrychowicz H."/>
        </authorList>
    </citation>
    <scope>NUCLEOTIDE SEQUENCE [LARGE SCALE GENOMIC DNA]</scope>
    <source>
        <strain evidence="3">DSM 4029</strain>
    </source>
</reference>
<keyword evidence="2" id="KW-0238">DNA-binding</keyword>
<dbReference type="Gene3D" id="1.10.260.40">
    <property type="entry name" value="lambda repressor-like DNA-binding domains"/>
    <property type="match status" value="1"/>
</dbReference>
<dbReference type="InterPro" id="IPR010982">
    <property type="entry name" value="Lambda_DNA-bd_dom_sf"/>
</dbReference>
<evidence type="ECO:0000259" key="1">
    <source>
        <dbReference type="PROSITE" id="PS50943"/>
    </source>
</evidence>
<proteinExistence type="predicted"/>
<gene>
    <name evidence="2" type="ORF">SAMN05444424_1200</name>
</gene>
<dbReference type="CDD" id="cd00093">
    <property type="entry name" value="HTH_XRE"/>
    <property type="match status" value="1"/>
</dbReference>
<sequence>MHNTHETLGDIIKAAQQKAGITNEELAAKVGVSERYIYRIENEGKKPSFDVLYKLIRELSIAPDSIFYPEKKEKDAEMESFVRMLYHCDERSMQIIQATAKAALDSQSK</sequence>
<organism evidence="2 3">
    <name type="scientific">Bittarella massiliensis</name>
    <name type="common">ex Durand et al. 2017</name>
    <dbReference type="NCBI Taxonomy" id="1720313"/>
    <lineage>
        <taxon>Bacteria</taxon>
        <taxon>Bacillati</taxon>
        <taxon>Bacillota</taxon>
        <taxon>Clostridia</taxon>
        <taxon>Eubacteriales</taxon>
        <taxon>Oscillospiraceae</taxon>
        <taxon>Bittarella (ex Durand et al. 2017)</taxon>
    </lineage>
</organism>
<dbReference type="GO" id="GO:0003677">
    <property type="term" value="F:DNA binding"/>
    <property type="evidence" value="ECO:0007669"/>
    <property type="project" value="UniProtKB-KW"/>
</dbReference>
<dbReference type="SUPFAM" id="SSF47413">
    <property type="entry name" value="lambda repressor-like DNA-binding domains"/>
    <property type="match status" value="1"/>
</dbReference>
<evidence type="ECO:0000313" key="3">
    <source>
        <dbReference type="Proteomes" id="UP000184089"/>
    </source>
</evidence>
<dbReference type="EMBL" id="FQVY01000002">
    <property type="protein sequence ID" value="SHG02766.1"/>
    <property type="molecule type" value="Genomic_DNA"/>
</dbReference>